<proteinExistence type="predicted"/>
<gene>
    <name evidence="2" type="ORF">FYK55_26840</name>
</gene>
<dbReference type="AlphaFoldDB" id="A0A5M6CXB5"/>
<keyword evidence="1" id="KW-0472">Membrane</keyword>
<keyword evidence="1" id="KW-0812">Transmembrane</keyword>
<protein>
    <submittedName>
        <fullName evidence="2">Uncharacterized protein</fullName>
    </submittedName>
</protein>
<keyword evidence="3" id="KW-1185">Reference proteome</keyword>
<evidence type="ECO:0000313" key="3">
    <source>
        <dbReference type="Proteomes" id="UP000324479"/>
    </source>
</evidence>
<comment type="caution">
    <text evidence="2">The sequence shown here is derived from an EMBL/GenBank/DDBJ whole genome shotgun (WGS) entry which is preliminary data.</text>
</comment>
<sequence>MKSRSIAVLLFVGSLVVVAPIVIVGSMIHRSIRAPRDRVLHELDHAAIRVAALDLLSSNSNGLVDKSRWPEPIVTVKPSSVTMTDGSIVLEFGGGFGHYGLIVDPKRNHLLNRGDGTRDAYIKVVDLGNDLTYYECE</sequence>
<dbReference type="EMBL" id="VWOX01000028">
    <property type="protein sequence ID" value="KAA5538632.1"/>
    <property type="molecule type" value="Genomic_DNA"/>
</dbReference>
<evidence type="ECO:0000256" key="1">
    <source>
        <dbReference type="SAM" id="Phobius"/>
    </source>
</evidence>
<keyword evidence="1" id="KW-1133">Transmembrane helix</keyword>
<reference evidence="2 3" key="1">
    <citation type="submission" date="2019-08" db="EMBL/GenBank/DDBJ databases">
        <authorList>
            <person name="Dhanesh K."/>
            <person name="Kumar G."/>
            <person name="Sasikala C."/>
            <person name="Venkata Ramana C."/>
        </authorList>
    </citation>
    <scope>NUCLEOTIDE SEQUENCE [LARGE SCALE GENOMIC DNA]</scope>
    <source>
        <strain evidence="2 3">JC645</strain>
    </source>
</reference>
<name>A0A5M6CXB5_9BACT</name>
<evidence type="ECO:0000313" key="2">
    <source>
        <dbReference type="EMBL" id="KAA5538632.1"/>
    </source>
</evidence>
<accession>A0A5M6CXB5</accession>
<feature type="transmembrane region" description="Helical" evidence="1">
    <location>
        <begin position="6"/>
        <end position="28"/>
    </location>
</feature>
<dbReference type="Proteomes" id="UP000324479">
    <property type="component" value="Unassembled WGS sequence"/>
</dbReference>
<organism evidence="2 3">
    <name type="scientific">Roseiconus nitratireducens</name>
    <dbReference type="NCBI Taxonomy" id="2605748"/>
    <lineage>
        <taxon>Bacteria</taxon>
        <taxon>Pseudomonadati</taxon>
        <taxon>Planctomycetota</taxon>
        <taxon>Planctomycetia</taxon>
        <taxon>Pirellulales</taxon>
        <taxon>Pirellulaceae</taxon>
        <taxon>Roseiconus</taxon>
    </lineage>
</organism>